<dbReference type="PANTHER" id="PTHR35525">
    <property type="entry name" value="BLL6575 PROTEIN"/>
    <property type="match status" value="1"/>
</dbReference>
<protein>
    <submittedName>
        <fullName evidence="3">CGNR zinc finger domain-containing protein</fullName>
    </submittedName>
</protein>
<dbReference type="InterPro" id="IPR023286">
    <property type="entry name" value="ABATE_dom_sf"/>
</dbReference>
<dbReference type="AlphaFoldDB" id="A0A1I3V0A2"/>
<keyword evidence="4" id="KW-1185">Reference proteome</keyword>
<gene>
    <name evidence="3" type="ORF">SAMN05421835_11020</name>
</gene>
<evidence type="ECO:0000256" key="1">
    <source>
        <dbReference type="SAM" id="MobiDB-lite"/>
    </source>
</evidence>
<dbReference type="Pfam" id="PF11706">
    <property type="entry name" value="zf-CGNR"/>
    <property type="match status" value="1"/>
</dbReference>
<dbReference type="EMBL" id="FORP01000010">
    <property type="protein sequence ID" value="SFJ87591.1"/>
    <property type="molecule type" value="Genomic_DNA"/>
</dbReference>
<dbReference type="InterPro" id="IPR010852">
    <property type="entry name" value="ABATE"/>
</dbReference>
<organism evidence="3 4">
    <name type="scientific">Amycolatopsis sacchari</name>
    <dbReference type="NCBI Taxonomy" id="115433"/>
    <lineage>
        <taxon>Bacteria</taxon>
        <taxon>Bacillati</taxon>
        <taxon>Actinomycetota</taxon>
        <taxon>Actinomycetes</taxon>
        <taxon>Pseudonocardiales</taxon>
        <taxon>Pseudonocardiaceae</taxon>
        <taxon>Amycolatopsis</taxon>
    </lineage>
</organism>
<dbReference type="STRING" id="115433.SAMN05421835_11020"/>
<evidence type="ECO:0000259" key="2">
    <source>
        <dbReference type="Pfam" id="PF11706"/>
    </source>
</evidence>
<dbReference type="SUPFAM" id="SSF160904">
    <property type="entry name" value="Jann2411-like"/>
    <property type="match status" value="1"/>
</dbReference>
<dbReference type="Gene3D" id="1.10.3300.10">
    <property type="entry name" value="Jann2411-like domain"/>
    <property type="match status" value="1"/>
</dbReference>
<dbReference type="Proteomes" id="UP000199025">
    <property type="component" value="Unassembled WGS sequence"/>
</dbReference>
<evidence type="ECO:0000313" key="4">
    <source>
        <dbReference type="Proteomes" id="UP000199025"/>
    </source>
</evidence>
<feature type="region of interest" description="Disordered" evidence="1">
    <location>
        <begin position="145"/>
        <end position="172"/>
    </location>
</feature>
<reference evidence="3 4" key="1">
    <citation type="submission" date="2016-10" db="EMBL/GenBank/DDBJ databases">
        <authorList>
            <person name="de Groot N.N."/>
        </authorList>
    </citation>
    <scope>NUCLEOTIDE SEQUENCE [LARGE SCALE GENOMIC DNA]</scope>
    <source>
        <strain evidence="3 4">DSM 44468</strain>
    </source>
</reference>
<dbReference type="PANTHER" id="PTHR35525:SF3">
    <property type="entry name" value="BLL6575 PROTEIN"/>
    <property type="match status" value="1"/>
</dbReference>
<feature type="domain" description="Zinc finger CGNR" evidence="2">
    <location>
        <begin position="109"/>
        <end position="152"/>
    </location>
</feature>
<dbReference type="InterPro" id="IPR021005">
    <property type="entry name" value="Znf_CGNR"/>
</dbReference>
<feature type="compositionally biased region" description="Basic and acidic residues" evidence="1">
    <location>
        <begin position="145"/>
        <end position="154"/>
    </location>
</feature>
<sequence length="172" mass="19071">MIASDDASLVVDFLNTVDIERGLDALADAAKWRQWTEERGLGADPLPFAREVRESLRAAVGDPHAEPARLTVPLAVELTTGRPALAATNAVAAVLAAAVRLTVRDDWERVKICLADDCRWAFFDQSRNRSRTWCSMRVCGNREKARAWRERRSPSNELPTDQPVDNSGSVDN</sequence>
<evidence type="ECO:0000313" key="3">
    <source>
        <dbReference type="EMBL" id="SFJ87591.1"/>
    </source>
</evidence>
<name>A0A1I3V0A2_9PSEU</name>
<accession>A0A1I3V0A2</accession>
<feature type="compositionally biased region" description="Polar residues" evidence="1">
    <location>
        <begin position="155"/>
        <end position="172"/>
    </location>
</feature>
<proteinExistence type="predicted"/>